<evidence type="ECO:0000313" key="2">
    <source>
        <dbReference type="EMBL" id="RXK82929.1"/>
    </source>
</evidence>
<protein>
    <recommendedName>
        <fullName evidence="4">Glycosyltransferase RgtA/B/C/D-like domain-containing protein</fullName>
    </recommendedName>
</protein>
<feature type="transmembrane region" description="Helical" evidence="1">
    <location>
        <begin position="43"/>
        <end position="63"/>
    </location>
</feature>
<dbReference type="OrthoDB" id="636847at2"/>
<sequence>MKDSTSSNLPGGGSTGGYISGLLPPRESENKTFLAHTLGDNKLFRWLMVLLVLVQFIIFKLLYPYPDFFSDSWSYISAAQKHLNANIWPIGYSKFLWLFHEVTHSAVALIFFQYAIYQLAALYFYKTILYFYPTSKATRIILCLFLFFNPLHLYLSNYVSTDGPFVALSLVWLSELIWILQRPRMKHIIVLSVIFAIAFSFRYNAMYYPVIAAVAFYFCRKPLWFKLTGVFLGPVLIIPIVLITSHAAKEMSGVAQFPPILGGWQWANNALYIREYITIDTTQFPNAEMASLDRLARQFYEHTPPGQREPDTYVGNYYIRQKRAPLKIYMAIKYQDGSVPSWAKVAPLFDEYGKYILKKHPLGYARYFMLPNAKNYFLPPLEKLELYNLGLDNLEDVVRKWFDFEGRQAKVVSKDVQHYVLIILPTLFMVLNLYGLWVLYSFASKGRLRGISRGFISTVLLLAVLLVLNFCFSIFANIVVMRYQIFPMIVLLTFAVLLTDYLNLKFREEEQLLREKQEKQAPHAEHRLLSA</sequence>
<evidence type="ECO:0008006" key="4">
    <source>
        <dbReference type="Google" id="ProtNLM"/>
    </source>
</evidence>
<keyword evidence="3" id="KW-1185">Reference proteome</keyword>
<proteinExistence type="predicted"/>
<feature type="transmembrane region" description="Helical" evidence="1">
    <location>
        <begin position="419"/>
        <end position="443"/>
    </location>
</feature>
<feature type="transmembrane region" description="Helical" evidence="1">
    <location>
        <begin position="485"/>
        <end position="504"/>
    </location>
</feature>
<feature type="transmembrane region" description="Helical" evidence="1">
    <location>
        <begin position="137"/>
        <end position="155"/>
    </location>
</feature>
<feature type="transmembrane region" description="Helical" evidence="1">
    <location>
        <begin position="187"/>
        <end position="203"/>
    </location>
</feature>
<accession>A0A4Q1D3G3</accession>
<gene>
    <name evidence="2" type="ORF">ESB13_12435</name>
</gene>
<keyword evidence="1" id="KW-1133">Transmembrane helix</keyword>
<keyword evidence="1" id="KW-0812">Transmembrane</keyword>
<comment type="caution">
    <text evidence="2">The sequence shown here is derived from an EMBL/GenBank/DDBJ whole genome shotgun (WGS) entry which is preliminary data.</text>
</comment>
<evidence type="ECO:0000313" key="3">
    <source>
        <dbReference type="Proteomes" id="UP000290545"/>
    </source>
</evidence>
<dbReference type="Proteomes" id="UP000290545">
    <property type="component" value="Unassembled WGS sequence"/>
</dbReference>
<feature type="transmembrane region" description="Helical" evidence="1">
    <location>
        <begin position="106"/>
        <end position="125"/>
    </location>
</feature>
<feature type="transmembrane region" description="Helical" evidence="1">
    <location>
        <begin position="455"/>
        <end position="478"/>
    </location>
</feature>
<feature type="transmembrane region" description="Helical" evidence="1">
    <location>
        <begin position="161"/>
        <end position="180"/>
    </location>
</feature>
<dbReference type="EMBL" id="SDHZ01000002">
    <property type="protein sequence ID" value="RXK82929.1"/>
    <property type="molecule type" value="Genomic_DNA"/>
</dbReference>
<reference evidence="2 3" key="1">
    <citation type="submission" date="2019-01" db="EMBL/GenBank/DDBJ databases">
        <title>Filimonas sp. strain TTM-71.</title>
        <authorList>
            <person name="Chen W.-M."/>
        </authorList>
    </citation>
    <scope>NUCLEOTIDE SEQUENCE [LARGE SCALE GENOMIC DNA]</scope>
    <source>
        <strain evidence="2 3">TTM-71</strain>
    </source>
</reference>
<dbReference type="AlphaFoldDB" id="A0A4Q1D3G3"/>
<organism evidence="2 3">
    <name type="scientific">Filimonas effusa</name>
    <dbReference type="NCBI Taxonomy" id="2508721"/>
    <lineage>
        <taxon>Bacteria</taxon>
        <taxon>Pseudomonadati</taxon>
        <taxon>Bacteroidota</taxon>
        <taxon>Chitinophagia</taxon>
        <taxon>Chitinophagales</taxon>
        <taxon>Chitinophagaceae</taxon>
        <taxon>Filimonas</taxon>
    </lineage>
</organism>
<dbReference type="RefSeq" id="WP_129003737.1">
    <property type="nucleotide sequence ID" value="NZ_SDHZ01000002.1"/>
</dbReference>
<feature type="transmembrane region" description="Helical" evidence="1">
    <location>
        <begin position="223"/>
        <end position="243"/>
    </location>
</feature>
<keyword evidence="1" id="KW-0472">Membrane</keyword>
<evidence type="ECO:0000256" key="1">
    <source>
        <dbReference type="SAM" id="Phobius"/>
    </source>
</evidence>
<name>A0A4Q1D3G3_9BACT</name>